<feature type="compositionally biased region" description="Basic and acidic residues" evidence="1">
    <location>
        <begin position="460"/>
        <end position="474"/>
    </location>
</feature>
<feature type="compositionally biased region" description="Basic and acidic residues" evidence="1">
    <location>
        <begin position="602"/>
        <end position="613"/>
    </location>
</feature>
<evidence type="ECO:0000313" key="3">
    <source>
        <dbReference type="Proteomes" id="UP001276659"/>
    </source>
</evidence>
<dbReference type="AlphaFoldDB" id="A0AAD9Z2G1"/>
<name>A0AAD9Z2G1_9LECA</name>
<evidence type="ECO:0000313" key="2">
    <source>
        <dbReference type="EMBL" id="KAK3168727.1"/>
    </source>
</evidence>
<dbReference type="EMBL" id="JASNWA010000010">
    <property type="protein sequence ID" value="KAK3168727.1"/>
    <property type="molecule type" value="Genomic_DNA"/>
</dbReference>
<feature type="region of interest" description="Disordered" evidence="1">
    <location>
        <begin position="428"/>
        <end position="671"/>
    </location>
</feature>
<feature type="compositionally biased region" description="Polar residues" evidence="1">
    <location>
        <begin position="428"/>
        <end position="459"/>
    </location>
</feature>
<proteinExistence type="predicted"/>
<reference evidence="2" key="1">
    <citation type="submission" date="2022-11" db="EMBL/GenBank/DDBJ databases">
        <title>Chromosomal genome sequence assembly and mating type (MAT) locus characterization of the leprose asexual lichenized fungus Lepraria neglecta (Nyl.) Erichsen.</title>
        <authorList>
            <person name="Allen J.L."/>
            <person name="Pfeffer B."/>
        </authorList>
    </citation>
    <scope>NUCLEOTIDE SEQUENCE</scope>
    <source>
        <strain evidence="2">Allen 5258</strain>
    </source>
</reference>
<feature type="compositionally biased region" description="Basic residues" evidence="1">
    <location>
        <begin position="548"/>
        <end position="560"/>
    </location>
</feature>
<gene>
    <name evidence="2" type="ORF">OEA41_005175</name>
</gene>
<keyword evidence="3" id="KW-1185">Reference proteome</keyword>
<organism evidence="2 3">
    <name type="scientific">Lepraria neglecta</name>
    <dbReference type="NCBI Taxonomy" id="209136"/>
    <lineage>
        <taxon>Eukaryota</taxon>
        <taxon>Fungi</taxon>
        <taxon>Dikarya</taxon>
        <taxon>Ascomycota</taxon>
        <taxon>Pezizomycotina</taxon>
        <taxon>Lecanoromycetes</taxon>
        <taxon>OSLEUM clade</taxon>
        <taxon>Lecanoromycetidae</taxon>
        <taxon>Lecanorales</taxon>
        <taxon>Lecanorineae</taxon>
        <taxon>Stereocaulaceae</taxon>
        <taxon>Lepraria</taxon>
    </lineage>
</organism>
<feature type="compositionally biased region" description="Polar residues" evidence="1">
    <location>
        <begin position="183"/>
        <end position="194"/>
    </location>
</feature>
<feature type="compositionally biased region" description="Basic and acidic residues" evidence="1">
    <location>
        <begin position="217"/>
        <end position="227"/>
    </location>
</feature>
<feature type="compositionally biased region" description="Polar residues" evidence="1">
    <location>
        <begin position="57"/>
        <end position="68"/>
    </location>
</feature>
<feature type="compositionally biased region" description="Basic and acidic residues" evidence="1">
    <location>
        <begin position="112"/>
        <end position="131"/>
    </location>
</feature>
<protein>
    <submittedName>
        <fullName evidence="2">Uncharacterized protein</fullName>
    </submittedName>
</protein>
<feature type="region of interest" description="Disordered" evidence="1">
    <location>
        <begin position="41"/>
        <end position="131"/>
    </location>
</feature>
<feature type="region of interest" description="Disordered" evidence="1">
    <location>
        <begin position="183"/>
        <end position="280"/>
    </location>
</feature>
<feature type="compositionally biased region" description="Basic and acidic residues" evidence="1">
    <location>
        <begin position="523"/>
        <end position="546"/>
    </location>
</feature>
<evidence type="ECO:0000256" key="1">
    <source>
        <dbReference type="SAM" id="MobiDB-lite"/>
    </source>
</evidence>
<feature type="compositionally biased region" description="Basic and acidic residues" evidence="1">
    <location>
        <begin position="564"/>
        <end position="583"/>
    </location>
</feature>
<feature type="compositionally biased region" description="Basic residues" evidence="1">
    <location>
        <begin position="481"/>
        <end position="492"/>
    </location>
</feature>
<accession>A0AAD9Z2G1</accession>
<sequence>MAPSTAEDDAASEALIARLIAEDLGVNFDAWHIGGSVEDYEEPLSSYERGLLEDSDNVNNGDDSTSWGDPTVINPGEGDSSTEPVPREPTGEGWDAGVASCFDDDGIPDTTASEHGEQEKQDDIDCKGRSTSHHFSDEIYTHSDAEMHGLTQTVSVPGHVPCQPVEEPRTNISDLEANVTNIASLPTQPDSSPGKQYIGYIGPAETHVPPRPPTPLDSRRKGSDPPRLEITSSGTSNPPSPTPRPTHMVPMPEDIEGKHPSNHPELTAPPRSPKCAPTRLTDQDSRGLAIIWPQPTRRDSTSKPVEWAAPPAMPRPSAFDRYAGLGIDYPSSKGKGKAWAFDNFDDDEDDEDEEYETFLKENLRKKLGFGDGYEGDEGGDSCSSWIYIPFPGTRGGEFGELDARMEDDDVVEIRVGDDETLESILSDICNSKSPDGTDLASTVGTESVPLSSTQPSSVQGKRDEESTSEPDKTPEIQTLRQAKRKSWYRRKSGNNPRLKDQELLYGKSLRPDHEVLEGMPKLGRSEDEKVVEAPEEKPDKTPEPRALRGARRMARLRRAMGKPSKLEDKGLLDDKPARSEHKALKGWWRWRHGEEVKEDDEIPRGRPVKREEVDTLEGLPKQTESEDEEPRGRPVKRVGEKSQRGKRGGATCGKNGNDSTDESESDTTAEQIVEEAAQSGIEALELD</sequence>
<comment type="caution">
    <text evidence="2">The sequence shown here is derived from an EMBL/GenBank/DDBJ whole genome shotgun (WGS) entry which is preliminary data.</text>
</comment>
<dbReference type="Proteomes" id="UP001276659">
    <property type="component" value="Unassembled WGS sequence"/>
</dbReference>